<feature type="binding site" evidence="1">
    <location>
        <position position="55"/>
    </location>
    <ligand>
        <name>Mg(2+)</name>
        <dbReference type="ChEBI" id="CHEBI:18420"/>
        <label>1</label>
    </ligand>
</feature>
<reference evidence="2" key="1">
    <citation type="submission" date="2023-07" db="EMBL/GenBank/DDBJ databases">
        <title>Sorghum-associated microbial communities from plants grown in Nebraska, USA.</title>
        <authorList>
            <person name="Schachtman D."/>
        </authorList>
    </citation>
    <scope>NUCLEOTIDE SEQUENCE</scope>
    <source>
        <strain evidence="2">BE330</strain>
    </source>
</reference>
<proteinExistence type="predicted"/>
<dbReference type="Proteomes" id="UP001185331">
    <property type="component" value="Unassembled WGS sequence"/>
</dbReference>
<gene>
    <name evidence="2" type="ORF">J2Y00_001685</name>
</gene>
<feature type="binding site" evidence="1">
    <location>
        <position position="287"/>
    </location>
    <ligand>
        <name>Mg(2+)</name>
        <dbReference type="ChEBI" id="CHEBI:18420"/>
        <label>1</label>
    </ligand>
</feature>
<evidence type="ECO:0000256" key="1">
    <source>
        <dbReference type="PIRSR" id="PIRSR605502-1"/>
    </source>
</evidence>
<feature type="binding site" evidence="1">
    <location>
        <position position="285"/>
    </location>
    <ligand>
        <name>Mg(2+)</name>
        <dbReference type="ChEBI" id="CHEBI:18420"/>
        <label>1</label>
    </ligand>
</feature>
<organism evidence="2 3">
    <name type="scientific">Deinococcus soli</name>
    <name type="common">ex Cha et al. 2016</name>
    <dbReference type="NCBI Taxonomy" id="1309411"/>
    <lineage>
        <taxon>Bacteria</taxon>
        <taxon>Thermotogati</taxon>
        <taxon>Deinococcota</taxon>
        <taxon>Deinococci</taxon>
        <taxon>Deinococcales</taxon>
        <taxon>Deinococcaceae</taxon>
        <taxon>Deinococcus</taxon>
    </lineage>
</organism>
<dbReference type="EMBL" id="JAVDQK010000004">
    <property type="protein sequence ID" value="MDR6218122.1"/>
    <property type="molecule type" value="Genomic_DNA"/>
</dbReference>
<dbReference type="SUPFAM" id="SSF101478">
    <property type="entry name" value="ADP-ribosylglycohydrolase"/>
    <property type="match status" value="1"/>
</dbReference>
<dbReference type="PANTHER" id="PTHR16222:SF12">
    <property type="entry name" value="ADP-RIBOSYLGLYCOHYDROLASE-RELATED"/>
    <property type="match status" value="1"/>
</dbReference>
<dbReference type="Pfam" id="PF03747">
    <property type="entry name" value="ADP_ribosyl_GH"/>
    <property type="match status" value="1"/>
</dbReference>
<keyword evidence="1" id="KW-0460">Magnesium</keyword>
<protein>
    <submittedName>
        <fullName evidence="2">ADP-ribosylglycohydrolase</fullName>
    </submittedName>
</protein>
<dbReference type="AlphaFoldDB" id="A0AAE4BM45"/>
<dbReference type="RefSeq" id="WP_309854163.1">
    <property type="nucleotide sequence ID" value="NZ_JAVDQJ010000004.1"/>
</dbReference>
<evidence type="ECO:0000313" key="2">
    <source>
        <dbReference type="EMBL" id="MDR6218122.1"/>
    </source>
</evidence>
<dbReference type="InterPro" id="IPR005502">
    <property type="entry name" value="Ribosyl_crysJ1"/>
</dbReference>
<feature type="binding site" evidence="1">
    <location>
        <position position="54"/>
    </location>
    <ligand>
        <name>Mg(2+)</name>
        <dbReference type="ChEBI" id="CHEBI:18420"/>
        <label>1</label>
    </ligand>
</feature>
<feature type="binding site" evidence="1">
    <location>
        <position position="288"/>
    </location>
    <ligand>
        <name>Mg(2+)</name>
        <dbReference type="ChEBI" id="CHEBI:18420"/>
        <label>1</label>
    </ligand>
</feature>
<feature type="binding site" evidence="1">
    <location>
        <position position="53"/>
    </location>
    <ligand>
        <name>Mg(2+)</name>
        <dbReference type="ChEBI" id="CHEBI:18420"/>
        <label>1</label>
    </ligand>
</feature>
<dbReference type="GO" id="GO:0046872">
    <property type="term" value="F:metal ion binding"/>
    <property type="evidence" value="ECO:0007669"/>
    <property type="project" value="UniProtKB-KW"/>
</dbReference>
<comment type="caution">
    <text evidence="2">The sequence shown here is derived from an EMBL/GenBank/DDBJ whole genome shotgun (WGS) entry which is preliminary data.</text>
</comment>
<dbReference type="InterPro" id="IPR050792">
    <property type="entry name" value="ADP-ribosylglycohydrolase"/>
</dbReference>
<sequence length="339" mass="35891">MIDLHTLLGLAIGDALGAPTEFKTAAEVQRRWPDGFTTFQPGSPFGFAAGEATDDTQMTLATLSGLQDSASPPVPAALRHFITWNRSGPPDVGRQTHTALLARAPVGGWVTWLAEGGDAAGNGGLMRAAAPFIHGLRGESLRRVTLSTVALTHPDPRCLISSVLLADLLERLQTTGDVDRAARAATDAAITYVQRSGLDHLTEDGLFLDRDARDDTRTRTLVAARWPQAVQSAAEAAHACVTSALQGKRTTPSGYTLDTLQNALATGTGETYLDVVLPHALRGGDSDTTAAVAGALAGGRRLPLPDDLAATVRVGHTWGDWQRQWTVQHAAQRLLRAHA</sequence>
<dbReference type="Gene3D" id="1.10.4080.10">
    <property type="entry name" value="ADP-ribosylation/Crystallin J1"/>
    <property type="match status" value="1"/>
</dbReference>
<dbReference type="PANTHER" id="PTHR16222">
    <property type="entry name" value="ADP-RIBOSYLGLYCOHYDROLASE"/>
    <property type="match status" value="1"/>
</dbReference>
<name>A0AAE4BM45_9DEIO</name>
<evidence type="ECO:0000313" key="3">
    <source>
        <dbReference type="Proteomes" id="UP001185331"/>
    </source>
</evidence>
<comment type="cofactor">
    <cofactor evidence="1">
        <name>Mg(2+)</name>
        <dbReference type="ChEBI" id="CHEBI:18420"/>
    </cofactor>
    <text evidence="1">Binds 2 magnesium ions per subunit.</text>
</comment>
<keyword evidence="1" id="KW-0479">Metal-binding</keyword>
<dbReference type="InterPro" id="IPR036705">
    <property type="entry name" value="Ribosyl_crysJ1_sf"/>
</dbReference>
<accession>A0AAE4BM45</accession>